<accession>A0A9E8HH95</accession>
<dbReference type="EMBL" id="CP101527">
    <property type="protein sequence ID" value="UZW74638.1"/>
    <property type="molecule type" value="Genomic_DNA"/>
</dbReference>
<dbReference type="SUPFAM" id="SSF53850">
    <property type="entry name" value="Periplasmic binding protein-like II"/>
    <property type="match status" value="1"/>
</dbReference>
<evidence type="ECO:0000313" key="1">
    <source>
        <dbReference type="EMBL" id="UZW74638.1"/>
    </source>
</evidence>
<dbReference type="Gene3D" id="3.40.190.10">
    <property type="entry name" value="Periplasmic binding protein-like II"/>
    <property type="match status" value="2"/>
</dbReference>
<name>A0A9E8HH95_9ALTE</name>
<gene>
    <name evidence="1" type="ORF">NNL22_16700</name>
</gene>
<sequence length="245" mass="28229">MNLKIYLLLLFVCCGNYAYAEKERTYIVGVELLNYAPLWSIDNNQYSGFSRELLDLFALKSGYRFSFRPLPINRLWFEFSSGKIDFKFPDNHAWRGALKSSVPIYYSKEVLSYIDGILVKKERLGMNSAQIKKVGIIRGFTPSNEILYSDTETLEVTNIEQLFRLIQAGRIDGIYSNILVGQHLLNDHHYPSDFIVHDTTLPHSRGSYTLSSIQHPALINEFSAFLDNNQSEINQLKLKYNIPID</sequence>
<protein>
    <submittedName>
        <fullName evidence="1">Transporter substrate-binding domain-containing protein</fullName>
    </submittedName>
</protein>
<organism evidence="1 2">
    <name type="scientific">Alkalimarinus sediminis</name>
    <dbReference type="NCBI Taxonomy" id="1632866"/>
    <lineage>
        <taxon>Bacteria</taxon>
        <taxon>Pseudomonadati</taxon>
        <taxon>Pseudomonadota</taxon>
        <taxon>Gammaproteobacteria</taxon>
        <taxon>Alteromonadales</taxon>
        <taxon>Alteromonadaceae</taxon>
        <taxon>Alkalimarinus</taxon>
    </lineage>
</organism>
<reference evidence="1" key="1">
    <citation type="submission" date="2022-07" db="EMBL/GenBank/DDBJ databases">
        <title>Alkalimarinus sp. nov., isolated from gut of a Alitta virens.</title>
        <authorList>
            <person name="Yang A.I."/>
            <person name="Shin N.-R."/>
        </authorList>
    </citation>
    <scope>NUCLEOTIDE SEQUENCE</scope>
    <source>
        <strain evidence="1">FA028</strain>
    </source>
</reference>
<proteinExistence type="predicted"/>
<evidence type="ECO:0000313" key="2">
    <source>
        <dbReference type="Proteomes" id="UP001164472"/>
    </source>
</evidence>
<dbReference type="AlphaFoldDB" id="A0A9E8HH95"/>
<dbReference type="RefSeq" id="WP_251810065.1">
    <property type="nucleotide sequence ID" value="NZ_CP101527.1"/>
</dbReference>
<dbReference type="Proteomes" id="UP001164472">
    <property type="component" value="Chromosome"/>
</dbReference>
<dbReference type="KEGG" id="asem:NNL22_16700"/>
<keyword evidence="2" id="KW-1185">Reference proteome</keyword>